<accession>A0A835IT62</accession>
<dbReference type="Proteomes" id="UP000631114">
    <property type="component" value="Unassembled WGS sequence"/>
</dbReference>
<sequence>MFVFTRKLKLLKKDIKLWAKSKFSNLEKRIDDARIQLEAIQRQLQAQPRSTSLAQEEHSLTEQLADLKKNESNMLKHKSKTNWDINGEEGTNYFYKVVKERKARNSIWGLIKENGERTRSEKEVREEIEQYYKKLLGTPHERAYKRELLQDVVFRSIMVVGLSIYGVEDLPRANGIRLVFPPTKYLPGYAPSYIQTRDWNRATISGLVYKLATKQDNLWVKWMWANKIKSNNFWTMTIPKDCSWSWRNILDRRVNTQKMVKKRITDGTSTSFWHDPWLGGPLLAKRVDASIKEASGIHDQATVSTLIIAGTWNCSHFAMPAAIKKEIQNTVLFFKAETDRWT</sequence>
<dbReference type="AlphaFoldDB" id="A0A835IT62"/>
<evidence type="ECO:0000313" key="2">
    <source>
        <dbReference type="Proteomes" id="UP000631114"/>
    </source>
</evidence>
<dbReference type="OrthoDB" id="1938625at2759"/>
<comment type="caution">
    <text evidence="1">The sequence shown here is derived from an EMBL/GenBank/DDBJ whole genome shotgun (WGS) entry which is preliminary data.</text>
</comment>
<name>A0A835IT62_9MAGN</name>
<gene>
    <name evidence="1" type="ORF">IFM89_000052</name>
</gene>
<evidence type="ECO:0008006" key="3">
    <source>
        <dbReference type="Google" id="ProtNLM"/>
    </source>
</evidence>
<protein>
    <recommendedName>
        <fullName evidence="3">Reverse transcriptase zinc-binding domain-containing protein</fullName>
    </recommendedName>
</protein>
<dbReference type="EMBL" id="JADFTS010000001">
    <property type="protein sequence ID" value="KAF9623211.1"/>
    <property type="molecule type" value="Genomic_DNA"/>
</dbReference>
<reference evidence="1 2" key="1">
    <citation type="submission" date="2020-10" db="EMBL/GenBank/DDBJ databases">
        <title>The Coptis chinensis genome and diversification of protoberbering-type alkaloids.</title>
        <authorList>
            <person name="Wang B."/>
            <person name="Shu S."/>
            <person name="Song C."/>
            <person name="Liu Y."/>
        </authorList>
    </citation>
    <scope>NUCLEOTIDE SEQUENCE [LARGE SCALE GENOMIC DNA]</scope>
    <source>
        <strain evidence="1">HL-2020</strain>
        <tissue evidence="1">Leaf</tissue>
    </source>
</reference>
<organism evidence="1 2">
    <name type="scientific">Coptis chinensis</name>
    <dbReference type="NCBI Taxonomy" id="261450"/>
    <lineage>
        <taxon>Eukaryota</taxon>
        <taxon>Viridiplantae</taxon>
        <taxon>Streptophyta</taxon>
        <taxon>Embryophyta</taxon>
        <taxon>Tracheophyta</taxon>
        <taxon>Spermatophyta</taxon>
        <taxon>Magnoliopsida</taxon>
        <taxon>Ranunculales</taxon>
        <taxon>Ranunculaceae</taxon>
        <taxon>Coptidoideae</taxon>
        <taxon>Coptis</taxon>
    </lineage>
</organism>
<evidence type="ECO:0000313" key="1">
    <source>
        <dbReference type="EMBL" id="KAF9623211.1"/>
    </source>
</evidence>
<proteinExistence type="predicted"/>
<keyword evidence="2" id="KW-1185">Reference proteome</keyword>